<evidence type="ECO:0000256" key="2">
    <source>
        <dbReference type="ARBA" id="ARBA00022448"/>
    </source>
</evidence>
<keyword evidence="4" id="KW-0997">Cell inner membrane</keyword>
<keyword evidence="5" id="KW-0547">Nucleotide-binding</keyword>
<dbReference type="RefSeq" id="WP_224078375.1">
    <property type="nucleotide sequence ID" value="NZ_CAJZAI010000001.1"/>
</dbReference>
<evidence type="ECO:0000256" key="3">
    <source>
        <dbReference type="ARBA" id="ARBA00022475"/>
    </source>
</evidence>
<comment type="caution">
    <text evidence="8">The sequence shown here is derived from an EMBL/GenBank/DDBJ whole genome shotgun (WGS) entry which is preliminary data.</text>
</comment>
<dbReference type="InterPro" id="IPR013563">
    <property type="entry name" value="Oligopep_ABC_C"/>
</dbReference>
<dbReference type="InterPro" id="IPR050319">
    <property type="entry name" value="ABC_transp_ATP-bind"/>
</dbReference>
<dbReference type="NCBIfam" id="TIGR01727">
    <property type="entry name" value="oligo_HPY"/>
    <property type="match status" value="1"/>
</dbReference>
<dbReference type="PROSITE" id="PS50893">
    <property type="entry name" value="ABC_TRANSPORTER_2"/>
    <property type="match status" value="1"/>
</dbReference>
<dbReference type="InterPro" id="IPR017871">
    <property type="entry name" value="ABC_transporter-like_CS"/>
</dbReference>
<dbReference type="Gene3D" id="3.40.50.300">
    <property type="entry name" value="P-loop containing nucleotide triphosphate hydrolases"/>
    <property type="match status" value="1"/>
</dbReference>
<accession>A0ABM8WFL0</accession>
<keyword evidence="3" id="KW-1003">Cell membrane</keyword>
<keyword evidence="4" id="KW-0472">Membrane</keyword>
<dbReference type="SMART" id="SM00382">
    <property type="entry name" value="AAA"/>
    <property type="match status" value="1"/>
</dbReference>
<protein>
    <submittedName>
        <fullName evidence="8">D,D-dipeptide transport ATP-binding protein DdpF</fullName>
    </submittedName>
</protein>
<dbReference type="InterPro" id="IPR027417">
    <property type="entry name" value="P-loop_NTPase"/>
</dbReference>
<organism evidence="8 9">
    <name type="scientific">Cupriavidus laharis</name>
    <dbReference type="NCBI Taxonomy" id="151654"/>
    <lineage>
        <taxon>Bacteria</taxon>
        <taxon>Pseudomonadati</taxon>
        <taxon>Pseudomonadota</taxon>
        <taxon>Betaproteobacteria</taxon>
        <taxon>Burkholderiales</taxon>
        <taxon>Burkholderiaceae</taxon>
        <taxon>Cupriavidus</taxon>
    </lineage>
</organism>
<evidence type="ECO:0000313" key="8">
    <source>
        <dbReference type="EMBL" id="CAG9166119.1"/>
    </source>
</evidence>
<dbReference type="SUPFAM" id="SSF52540">
    <property type="entry name" value="P-loop containing nucleoside triphosphate hydrolases"/>
    <property type="match status" value="1"/>
</dbReference>
<dbReference type="Pfam" id="PF00005">
    <property type="entry name" value="ABC_tran"/>
    <property type="match status" value="1"/>
</dbReference>
<dbReference type="PROSITE" id="PS00211">
    <property type="entry name" value="ABC_TRANSPORTER_1"/>
    <property type="match status" value="1"/>
</dbReference>
<sequence>MTVLLEARHLQKHFSPKPGLLSRVTRPPRARQVVHAVNDVSLQVHKGEVLGVVGESGCGKSTLGRMLAGLLAPSGGDVLWEGERADTAAASYHLAVQMVFQNPYASLNPRLRIGQAITEGALHHGLIGRGQATAFAREMLAMVGLDASYAERYPHEFSGGQRQRVAIARALALQPRLVVCDEAVSALDVSVQAQVINLFMDLRRQQDLTYVFISHNLAVVEHMSDRVVIMYLGRIVEMGDARTVFAAPSHPYTRALLADAPRLDGSSASHQPIQGELPSPLAPPSGCAFHPRCPHASARCAAEVPLLRDIGGGRLSACHLNEPGQMKAA</sequence>
<dbReference type="PANTHER" id="PTHR43776">
    <property type="entry name" value="TRANSPORT ATP-BINDING PROTEIN"/>
    <property type="match status" value="1"/>
</dbReference>
<feature type="domain" description="ABC transporter" evidence="7">
    <location>
        <begin position="22"/>
        <end position="257"/>
    </location>
</feature>
<reference evidence="8 9" key="1">
    <citation type="submission" date="2021-08" db="EMBL/GenBank/DDBJ databases">
        <authorList>
            <person name="Peeters C."/>
        </authorList>
    </citation>
    <scope>NUCLEOTIDE SEQUENCE [LARGE SCALE GENOMIC DNA]</scope>
    <source>
        <strain evidence="8 9">LMG 23992</strain>
    </source>
</reference>
<dbReference type="Proteomes" id="UP000727654">
    <property type="component" value="Unassembled WGS sequence"/>
</dbReference>
<comment type="similarity">
    <text evidence="1">Belongs to the ABC transporter superfamily.</text>
</comment>
<evidence type="ECO:0000256" key="4">
    <source>
        <dbReference type="ARBA" id="ARBA00022519"/>
    </source>
</evidence>
<dbReference type="InterPro" id="IPR003593">
    <property type="entry name" value="AAA+_ATPase"/>
</dbReference>
<keyword evidence="6 8" id="KW-0067">ATP-binding</keyword>
<evidence type="ECO:0000256" key="5">
    <source>
        <dbReference type="ARBA" id="ARBA00022741"/>
    </source>
</evidence>
<dbReference type="Pfam" id="PF08352">
    <property type="entry name" value="oligo_HPY"/>
    <property type="match status" value="1"/>
</dbReference>
<evidence type="ECO:0000256" key="6">
    <source>
        <dbReference type="ARBA" id="ARBA00022840"/>
    </source>
</evidence>
<name>A0ABM8WFL0_9BURK</name>
<keyword evidence="2" id="KW-0813">Transport</keyword>
<dbReference type="GO" id="GO:0005524">
    <property type="term" value="F:ATP binding"/>
    <property type="evidence" value="ECO:0007669"/>
    <property type="project" value="UniProtKB-KW"/>
</dbReference>
<dbReference type="EMBL" id="CAJZAI010000001">
    <property type="protein sequence ID" value="CAG9166119.1"/>
    <property type="molecule type" value="Genomic_DNA"/>
</dbReference>
<proteinExistence type="inferred from homology"/>
<evidence type="ECO:0000313" key="9">
    <source>
        <dbReference type="Proteomes" id="UP000727654"/>
    </source>
</evidence>
<dbReference type="CDD" id="cd03257">
    <property type="entry name" value="ABC_NikE_OppD_transporters"/>
    <property type="match status" value="1"/>
</dbReference>
<keyword evidence="9" id="KW-1185">Reference proteome</keyword>
<evidence type="ECO:0000259" key="7">
    <source>
        <dbReference type="PROSITE" id="PS50893"/>
    </source>
</evidence>
<gene>
    <name evidence="8" type="primary">ddpF</name>
    <name evidence="8" type="ORF">LMG23992_00692</name>
</gene>
<dbReference type="InterPro" id="IPR003439">
    <property type="entry name" value="ABC_transporter-like_ATP-bd"/>
</dbReference>
<dbReference type="PANTHER" id="PTHR43776:SF7">
    <property type="entry name" value="D,D-DIPEPTIDE TRANSPORT ATP-BINDING PROTEIN DDPF-RELATED"/>
    <property type="match status" value="1"/>
</dbReference>
<evidence type="ECO:0000256" key="1">
    <source>
        <dbReference type="ARBA" id="ARBA00005417"/>
    </source>
</evidence>